<name>A0A818E6A3_9BILA</name>
<dbReference type="AlphaFoldDB" id="A0A818E6A3"/>
<evidence type="ECO:0000313" key="3">
    <source>
        <dbReference type="EMBL" id="CAF3764813.1"/>
    </source>
</evidence>
<feature type="chain" id="PRO_5035614599" evidence="1">
    <location>
        <begin position="25"/>
        <end position="77"/>
    </location>
</feature>
<evidence type="ECO:0000313" key="4">
    <source>
        <dbReference type="EMBL" id="CAF4198473.1"/>
    </source>
</evidence>
<reference evidence="2" key="1">
    <citation type="submission" date="2021-02" db="EMBL/GenBank/DDBJ databases">
        <authorList>
            <person name="Nowell W R."/>
        </authorList>
    </citation>
    <scope>NUCLEOTIDE SEQUENCE</scope>
</reference>
<evidence type="ECO:0000313" key="5">
    <source>
        <dbReference type="EMBL" id="CAF4325253.1"/>
    </source>
</evidence>
<dbReference type="EMBL" id="CAJOBQ010000313">
    <property type="protein sequence ID" value="CAF4325253.1"/>
    <property type="molecule type" value="Genomic_DNA"/>
</dbReference>
<proteinExistence type="predicted"/>
<feature type="signal peptide" evidence="1">
    <location>
        <begin position="1"/>
        <end position="24"/>
    </location>
</feature>
<dbReference type="Proteomes" id="UP000663869">
    <property type="component" value="Unassembled WGS sequence"/>
</dbReference>
<dbReference type="Proteomes" id="UP000663862">
    <property type="component" value="Unassembled WGS sequence"/>
</dbReference>
<dbReference type="EMBL" id="CAJNYD010002910">
    <property type="protein sequence ID" value="CAF3454561.1"/>
    <property type="molecule type" value="Genomic_DNA"/>
</dbReference>
<keyword evidence="1" id="KW-0732">Signal</keyword>
<accession>A0A818E6A3</accession>
<evidence type="ECO:0000313" key="2">
    <source>
        <dbReference type="EMBL" id="CAF3454561.1"/>
    </source>
</evidence>
<dbReference type="Proteomes" id="UP000663851">
    <property type="component" value="Unassembled WGS sequence"/>
</dbReference>
<dbReference type="EMBL" id="CAJOBO010000348">
    <property type="protein sequence ID" value="CAF4198473.1"/>
    <property type="molecule type" value="Genomic_DNA"/>
</dbReference>
<gene>
    <name evidence="3" type="ORF">FME351_LOCUS31604</name>
    <name evidence="4" type="ORF">HFQ381_LOCUS7313</name>
    <name evidence="2" type="ORF">LUA448_LOCUS22171</name>
    <name evidence="5" type="ORF">TSG867_LOCUS7836</name>
</gene>
<dbReference type="EMBL" id="CAJNYU010004518">
    <property type="protein sequence ID" value="CAF3764813.1"/>
    <property type="molecule type" value="Genomic_DNA"/>
</dbReference>
<sequence length="77" mass="8726">MTSGKMILCIVLFIFAIQSQILYGKSVDISSGTFKKLFREASKSKDCSRSVPDQKPIPLRFRRAFSKEKPPCVIDIE</sequence>
<dbReference type="Proteomes" id="UP000663833">
    <property type="component" value="Unassembled WGS sequence"/>
</dbReference>
<organism evidence="2 6">
    <name type="scientific">Rotaria socialis</name>
    <dbReference type="NCBI Taxonomy" id="392032"/>
    <lineage>
        <taxon>Eukaryota</taxon>
        <taxon>Metazoa</taxon>
        <taxon>Spiralia</taxon>
        <taxon>Gnathifera</taxon>
        <taxon>Rotifera</taxon>
        <taxon>Eurotatoria</taxon>
        <taxon>Bdelloidea</taxon>
        <taxon>Philodinida</taxon>
        <taxon>Philodinidae</taxon>
        <taxon>Rotaria</taxon>
    </lineage>
</organism>
<evidence type="ECO:0000256" key="1">
    <source>
        <dbReference type="SAM" id="SignalP"/>
    </source>
</evidence>
<protein>
    <submittedName>
        <fullName evidence="2">Uncharacterized protein</fullName>
    </submittedName>
</protein>
<comment type="caution">
    <text evidence="2">The sequence shown here is derived from an EMBL/GenBank/DDBJ whole genome shotgun (WGS) entry which is preliminary data.</text>
</comment>
<evidence type="ECO:0000313" key="6">
    <source>
        <dbReference type="Proteomes" id="UP000663833"/>
    </source>
</evidence>